<sequence precursor="true">MRIVTWVVAASLMLALGWPQLMAQQQPAGKAAPQAAAERTGPKLQIGDAAPALQVGKWLQGEPVKAFQKDSVYVVEFWATWCGPCIASMPHLDKLAQKFQKQGLVVVALTTEDEANSSEAVTEFVQGDGAKYHFRYAFCDDNKMMTQYMEAAEQQGIPCSFVVGKDGKVAFIGHPSELDQVLPQVLDGTWSVEKAQQMAAAQQKFNSVITTMETDPVAALATLEEIAQANPAKAQADDFQSVRMICLALAKKYDELIPVAEAQLAKMNKAEDGMGLISLAGILMSVNAEAPHPKLAEMGKKALDKALALESKSPEVLMMAAQFYALSGNREKALEYGKKAVELAPDDLQELLKAELKQLEALSLEKLQRGKESDQEQEATTDRAQDDAK</sequence>
<dbReference type="SUPFAM" id="SSF48452">
    <property type="entry name" value="TPR-like"/>
    <property type="match status" value="1"/>
</dbReference>
<dbReference type="KEGG" id="psl:Psta_0838"/>
<dbReference type="EMBL" id="CP001848">
    <property type="protein sequence ID" value="ADB15523.1"/>
    <property type="molecule type" value="Genomic_DNA"/>
</dbReference>
<evidence type="ECO:0000256" key="2">
    <source>
        <dbReference type="SAM" id="MobiDB-lite"/>
    </source>
</evidence>
<dbReference type="AlphaFoldDB" id="D2R6E5"/>
<organism evidence="5 6">
    <name type="scientific">Pirellula staleyi (strain ATCC 27377 / DSM 6068 / ICPB 4128)</name>
    <name type="common">Pirella staleyi</name>
    <dbReference type="NCBI Taxonomy" id="530564"/>
    <lineage>
        <taxon>Bacteria</taxon>
        <taxon>Pseudomonadati</taxon>
        <taxon>Planctomycetota</taxon>
        <taxon>Planctomycetia</taxon>
        <taxon>Pirellulales</taxon>
        <taxon>Pirellulaceae</taxon>
        <taxon>Pirellula</taxon>
    </lineage>
</organism>
<evidence type="ECO:0000313" key="5">
    <source>
        <dbReference type="EMBL" id="ADB15523.1"/>
    </source>
</evidence>
<dbReference type="eggNOG" id="COG0526">
    <property type="taxonomic scope" value="Bacteria"/>
</dbReference>
<dbReference type="Proteomes" id="UP000001887">
    <property type="component" value="Chromosome"/>
</dbReference>
<reference evidence="5 6" key="1">
    <citation type="journal article" date="2009" name="Stand. Genomic Sci.">
        <title>Complete genome sequence of Pirellula staleyi type strain (ATCC 27377).</title>
        <authorList>
            <person name="Clum A."/>
            <person name="Tindall B.J."/>
            <person name="Sikorski J."/>
            <person name="Ivanova N."/>
            <person name="Mavrommatis K."/>
            <person name="Lucas S."/>
            <person name="Glavina del Rio T."/>
            <person name="Nolan M."/>
            <person name="Chen F."/>
            <person name="Tice H."/>
            <person name="Pitluck S."/>
            <person name="Cheng J.F."/>
            <person name="Chertkov O."/>
            <person name="Brettin T."/>
            <person name="Han C."/>
            <person name="Detter J.C."/>
            <person name="Kuske C."/>
            <person name="Bruce D."/>
            <person name="Goodwin L."/>
            <person name="Ovchinikova G."/>
            <person name="Pati A."/>
            <person name="Mikhailova N."/>
            <person name="Chen A."/>
            <person name="Palaniappan K."/>
            <person name="Land M."/>
            <person name="Hauser L."/>
            <person name="Chang Y.J."/>
            <person name="Jeffries C.D."/>
            <person name="Chain P."/>
            <person name="Rohde M."/>
            <person name="Goker M."/>
            <person name="Bristow J."/>
            <person name="Eisen J.A."/>
            <person name="Markowitz V."/>
            <person name="Hugenholtz P."/>
            <person name="Kyrpides N.C."/>
            <person name="Klenk H.P."/>
            <person name="Lapidus A."/>
        </authorList>
    </citation>
    <scope>NUCLEOTIDE SEQUENCE [LARGE SCALE GENOMIC DNA]</scope>
    <source>
        <strain evidence="6">ATCC 27377 / DSM 6068 / ICPB 4128</strain>
    </source>
</reference>
<dbReference type="PROSITE" id="PS50005">
    <property type="entry name" value="TPR"/>
    <property type="match status" value="1"/>
</dbReference>
<keyword evidence="1" id="KW-0802">TPR repeat</keyword>
<protein>
    <submittedName>
        <fullName evidence="5">Redoxin domain protein</fullName>
    </submittedName>
</protein>
<gene>
    <name evidence="5" type="ordered locus">Psta_0838</name>
</gene>
<feature type="repeat" description="TPR" evidence="1">
    <location>
        <begin position="314"/>
        <end position="347"/>
    </location>
</feature>
<feature type="signal peptide" evidence="3">
    <location>
        <begin position="1"/>
        <end position="23"/>
    </location>
</feature>
<dbReference type="STRING" id="530564.Psta_0838"/>
<dbReference type="PROSITE" id="PS51352">
    <property type="entry name" value="THIOREDOXIN_2"/>
    <property type="match status" value="1"/>
</dbReference>
<dbReference type="InterPro" id="IPR013766">
    <property type="entry name" value="Thioredoxin_domain"/>
</dbReference>
<dbReference type="CDD" id="cd02966">
    <property type="entry name" value="TlpA_like_family"/>
    <property type="match status" value="1"/>
</dbReference>
<dbReference type="GO" id="GO:0016491">
    <property type="term" value="F:oxidoreductase activity"/>
    <property type="evidence" value="ECO:0007669"/>
    <property type="project" value="InterPro"/>
</dbReference>
<dbReference type="Pfam" id="PF08534">
    <property type="entry name" value="Redoxin"/>
    <property type="match status" value="1"/>
</dbReference>
<dbReference type="HOGENOM" id="CLU_056135_1_0_0"/>
<dbReference type="PANTHER" id="PTHR42852:SF13">
    <property type="entry name" value="PROTEIN DIPZ"/>
    <property type="match status" value="1"/>
</dbReference>
<dbReference type="PANTHER" id="PTHR42852">
    <property type="entry name" value="THIOL:DISULFIDE INTERCHANGE PROTEIN DSBE"/>
    <property type="match status" value="1"/>
</dbReference>
<feature type="region of interest" description="Disordered" evidence="2">
    <location>
        <begin position="366"/>
        <end position="389"/>
    </location>
</feature>
<feature type="chain" id="PRO_5003034675" evidence="3">
    <location>
        <begin position="24"/>
        <end position="389"/>
    </location>
</feature>
<evidence type="ECO:0000313" key="6">
    <source>
        <dbReference type="Proteomes" id="UP000001887"/>
    </source>
</evidence>
<evidence type="ECO:0000256" key="1">
    <source>
        <dbReference type="PROSITE-ProRule" id="PRU00339"/>
    </source>
</evidence>
<dbReference type="InterPro" id="IPR013740">
    <property type="entry name" value="Redoxin"/>
</dbReference>
<feature type="domain" description="Thioredoxin" evidence="4">
    <location>
        <begin position="44"/>
        <end position="204"/>
    </location>
</feature>
<dbReference type="Gene3D" id="3.40.30.10">
    <property type="entry name" value="Glutaredoxin"/>
    <property type="match status" value="1"/>
</dbReference>
<keyword evidence="3" id="KW-0732">Signal</keyword>
<dbReference type="InterPro" id="IPR036249">
    <property type="entry name" value="Thioredoxin-like_sf"/>
</dbReference>
<proteinExistence type="predicted"/>
<dbReference type="InterPro" id="IPR019734">
    <property type="entry name" value="TPR_rpt"/>
</dbReference>
<dbReference type="SUPFAM" id="SSF52833">
    <property type="entry name" value="Thioredoxin-like"/>
    <property type="match status" value="1"/>
</dbReference>
<dbReference type="GO" id="GO:0006950">
    <property type="term" value="P:response to stress"/>
    <property type="evidence" value="ECO:0007669"/>
    <property type="project" value="UniProtKB-ARBA"/>
</dbReference>
<dbReference type="InterPro" id="IPR011990">
    <property type="entry name" value="TPR-like_helical_dom_sf"/>
</dbReference>
<evidence type="ECO:0000256" key="3">
    <source>
        <dbReference type="SAM" id="SignalP"/>
    </source>
</evidence>
<dbReference type="OrthoDB" id="9802923at2"/>
<evidence type="ECO:0000259" key="4">
    <source>
        <dbReference type="PROSITE" id="PS51352"/>
    </source>
</evidence>
<dbReference type="Gene3D" id="1.25.40.10">
    <property type="entry name" value="Tetratricopeptide repeat domain"/>
    <property type="match status" value="1"/>
</dbReference>
<keyword evidence="6" id="KW-1185">Reference proteome</keyword>
<accession>D2R6E5</accession>
<name>D2R6E5_PIRSD</name>
<dbReference type="InterPro" id="IPR050553">
    <property type="entry name" value="Thioredoxin_ResA/DsbE_sf"/>
</dbReference>